<evidence type="ECO:0000313" key="2">
    <source>
        <dbReference type="EMBL" id="NKY69153.1"/>
    </source>
</evidence>
<dbReference type="NCBIfam" id="NF033938">
    <property type="entry name" value="porH_2"/>
    <property type="match status" value="1"/>
</dbReference>
<gene>
    <name evidence="2" type="ORF">HF989_07165</name>
    <name evidence="1" type="ORF">JOF50_001242</name>
</gene>
<protein>
    <submittedName>
        <fullName evidence="2">PorH family porin</fullName>
    </submittedName>
</protein>
<evidence type="ECO:0000313" key="3">
    <source>
        <dbReference type="Proteomes" id="UP000554284"/>
    </source>
</evidence>
<name>A0A7X6RFB0_9CORY</name>
<dbReference type="EMBL" id="JAAXPF010000007">
    <property type="protein sequence ID" value="NKY69153.1"/>
    <property type="molecule type" value="Genomic_DNA"/>
</dbReference>
<reference evidence="2 3" key="1">
    <citation type="submission" date="2020-04" db="EMBL/GenBank/DDBJ databases">
        <title>MicrobeNet Type strains.</title>
        <authorList>
            <person name="Nicholson A.C."/>
        </authorList>
    </citation>
    <scope>NUCLEOTIDE SEQUENCE [LARGE SCALE GENOMIC DNA]</scope>
    <source>
        <strain evidence="2 3">ATCC 700355</strain>
    </source>
</reference>
<accession>A0A7X6RFB0</accession>
<proteinExistence type="predicted"/>
<comment type="caution">
    <text evidence="2">The sequence shown here is derived from an EMBL/GenBank/DDBJ whole genome shotgun (WGS) entry which is preliminary data.</text>
</comment>
<dbReference type="Proteomes" id="UP001549139">
    <property type="component" value="Unassembled WGS sequence"/>
</dbReference>
<dbReference type="AlphaFoldDB" id="A0A7X6RFB0"/>
<organism evidence="2 3">
    <name type="scientific">Corynebacterium mucifaciens</name>
    <dbReference type="NCBI Taxonomy" id="57171"/>
    <lineage>
        <taxon>Bacteria</taxon>
        <taxon>Bacillati</taxon>
        <taxon>Actinomycetota</taxon>
        <taxon>Actinomycetes</taxon>
        <taxon>Mycobacteriales</taxon>
        <taxon>Corynebacteriaceae</taxon>
        <taxon>Corynebacterium</taxon>
    </lineage>
</organism>
<keyword evidence="4" id="KW-1185">Reference proteome</keyword>
<dbReference type="Proteomes" id="UP000554284">
    <property type="component" value="Unassembled WGS sequence"/>
</dbReference>
<dbReference type="EMBL" id="JBEPNZ010000001">
    <property type="protein sequence ID" value="MET3944443.1"/>
    <property type="molecule type" value="Genomic_DNA"/>
</dbReference>
<sequence>MPVDLKFIQTQLDNFSTFAKNLTKLFQELPVALQKFAKAIADGSDAATAAKDN</sequence>
<dbReference type="RefSeq" id="WP_168685213.1">
    <property type="nucleotide sequence ID" value="NZ_JAAXPF010000007.1"/>
</dbReference>
<evidence type="ECO:0000313" key="4">
    <source>
        <dbReference type="Proteomes" id="UP001549139"/>
    </source>
</evidence>
<reference evidence="1 4" key="2">
    <citation type="submission" date="2024-06" db="EMBL/GenBank/DDBJ databases">
        <title>Sequencing the genomes of 1000 actinobacteria strains.</title>
        <authorList>
            <person name="Klenk H.-P."/>
        </authorList>
    </citation>
    <scope>NUCLEOTIDE SEQUENCE [LARGE SCALE GENOMIC DNA]</scope>
    <source>
        <strain evidence="1 4">DSM 44265</strain>
    </source>
</reference>
<evidence type="ECO:0000313" key="1">
    <source>
        <dbReference type="EMBL" id="MET3944443.1"/>
    </source>
</evidence>